<dbReference type="InterPro" id="IPR051058">
    <property type="entry name" value="GDSL_Est/Lipase"/>
</dbReference>
<dbReference type="GO" id="GO:0016788">
    <property type="term" value="F:hydrolase activity, acting on ester bonds"/>
    <property type="evidence" value="ECO:0007669"/>
    <property type="project" value="InterPro"/>
</dbReference>
<evidence type="ECO:0000256" key="4">
    <source>
        <dbReference type="SAM" id="SignalP"/>
    </source>
</evidence>
<dbReference type="PANTHER" id="PTHR45648:SF180">
    <property type="entry name" value="OS04G0561800 PROTEIN"/>
    <property type="match status" value="1"/>
</dbReference>
<proteinExistence type="inferred from homology"/>
<gene>
    <name evidence="5" type="primary">At4g16230_0</name>
    <name evidence="5" type="ORF">g.100385</name>
</gene>
<dbReference type="InterPro" id="IPR036514">
    <property type="entry name" value="SGNH_hydro_sf"/>
</dbReference>
<accession>A0A1D1YWK3</accession>
<organism evidence="5">
    <name type="scientific">Anthurium amnicola</name>
    <dbReference type="NCBI Taxonomy" id="1678845"/>
    <lineage>
        <taxon>Eukaryota</taxon>
        <taxon>Viridiplantae</taxon>
        <taxon>Streptophyta</taxon>
        <taxon>Embryophyta</taxon>
        <taxon>Tracheophyta</taxon>
        <taxon>Spermatophyta</taxon>
        <taxon>Magnoliopsida</taxon>
        <taxon>Liliopsida</taxon>
        <taxon>Araceae</taxon>
        <taxon>Pothoideae</taxon>
        <taxon>Potheae</taxon>
        <taxon>Anthurium</taxon>
    </lineage>
</organism>
<dbReference type="Gene3D" id="3.40.50.1110">
    <property type="entry name" value="SGNH hydrolase"/>
    <property type="match status" value="1"/>
</dbReference>
<comment type="similarity">
    <text evidence="1">Belongs to the 'GDSL' lipolytic enzyme family.</text>
</comment>
<evidence type="ECO:0000256" key="2">
    <source>
        <dbReference type="ARBA" id="ARBA00022801"/>
    </source>
</evidence>
<feature type="chain" id="PRO_5008900564" evidence="4">
    <location>
        <begin position="25"/>
        <end position="380"/>
    </location>
</feature>
<sequence>MATSAMALSLFLAISICTLSLVHAGKTPPPMFVFGDRFADVGNNNYLSGAIRANYSHYGIDFPGGVATGRFSNGRIFVDFFAEYMGWEQSPRAFLSGPLSEDDIYKGLNFASGGSGISVKCVEGDVVMCLSMEMQIDYFKQVKSFMESKLGVDAASDLIANSIFLIITGTRDMDNFGFSNVYSSDLFDVFNKNLITAYGAHLKELYGLGARKFALTNIPALGKFATSRILDFLKKLVGLDVQGILDKFASLYDASVALMVKELSSTLPGMKYSLGNAFAILLDMLANAEKIGVKDVTSTCCGQVKYVITPPFFKVTDCTPTARICANRGEYLWFEELNPTEVMTEYASLRYYYGNQTFSSPMNIQDLVEYESSSGGIEAM</sequence>
<evidence type="ECO:0000256" key="3">
    <source>
        <dbReference type="ARBA" id="ARBA00022963"/>
    </source>
</evidence>
<dbReference type="AlphaFoldDB" id="A0A1D1YWK3"/>
<dbReference type="EMBL" id="GDJX01008898">
    <property type="protein sequence ID" value="JAT59038.1"/>
    <property type="molecule type" value="Transcribed_RNA"/>
</dbReference>
<keyword evidence="3" id="KW-0442">Lipid degradation</keyword>
<keyword evidence="3" id="KW-0443">Lipid metabolism</keyword>
<reference evidence="5" key="1">
    <citation type="submission" date="2015-07" db="EMBL/GenBank/DDBJ databases">
        <title>Transcriptome Assembly of Anthurium amnicola.</title>
        <authorList>
            <person name="Suzuki J."/>
        </authorList>
    </citation>
    <scope>NUCLEOTIDE SEQUENCE</scope>
</reference>
<feature type="signal peptide" evidence="4">
    <location>
        <begin position="1"/>
        <end position="24"/>
    </location>
</feature>
<keyword evidence="4" id="KW-0732">Signal</keyword>
<dbReference type="GO" id="GO:0016042">
    <property type="term" value="P:lipid catabolic process"/>
    <property type="evidence" value="ECO:0007669"/>
    <property type="project" value="UniProtKB-KW"/>
</dbReference>
<evidence type="ECO:0000313" key="5">
    <source>
        <dbReference type="EMBL" id="JAT59038.1"/>
    </source>
</evidence>
<dbReference type="PANTHER" id="PTHR45648">
    <property type="entry name" value="GDSL LIPASE/ACYLHYDROLASE FAMILY PROTEIN (AFU_ORTHOLOGUE AFUA_4G14700)"/>
    <property type="match status" value="1"/>
</dbReference>
<name>A0A1D1YWK3_9ARAE</name>
<dbReference type="InterPro" id="IPR001087">
    <property type="entry name" value="GDSL"/>
</dbReference>
<evidence type="ECO:0000256" key="1">
    <source>
        <dbReference type="ARBA" id="ARBA00008668"/>
    </source>
</evidence>
<dbReference type="Pfam" id="PF00657">
    <property type="entry name" value="Lipase_GDSL"/>
    <property type="match status" value="1"/>
</dbReference>
<keyword evidence="2" id="KW-0378">Hydrolase</keyword>
<protein>
    <submittedName>
        <fullName evidence="5">GDSL esterase/lipase At4g16230</fullName>
    </submittedName>
</protein>